<evidence type="ECO:0000313" key="2">
    <source>
        <dbReference type="Proteomes" id="UP000663873"/>
    </source>
</evidence>
<organism evidence="1 2">
    <name type="scientific">Rotaria socialis</name>
    <dbReference type="NCBI Taxonomy" id="392032"/>
    <lineage>
        <taxon>Eukaryota</taxon>
        <taxon>Metazoa</taxon>
        <taxon>Spiralia</taxon>
        <taxon>Gnathifera</taxon>
        <taxon>Rotifera</taxon>
        <taxon>Eurotatoria</taxon>
        <taxon>Bdelloidea</taxon>
        <taxon>Philodinida</taxon>
        <taxon>Philodinidae</taxon>
        <taxon>Rotaria</taxon>
    </lineage>
</organism>
<protein>
    <submittedName>
        <fullName evidence="1">Uncharacterized protein</fullName>
    </submittedName>
</protein>
<reference evidence="1" key="1">
    <citation type="submission" date="2021-02" db="EMBL/GenBank/DDBJ databases">
        <authorList>
            <person name="Nowell W R."/>
        </authorList>
    </citation>
    <scope>NUCLEOTIDE SEQUENCE</scope>
</reference>
<accession>A0A821EL39</accession>
<name>A0A821EL39_9BILA</name>
<dbReference type="EMBL" id="CAJOBP010028635">
    <property type="protein sequence ID" value="CAF4637534.1"/>
    <property type="molecule type" value="Genomic_DNA"/>
</dbReference>
<dbReference type="AlphaFoldDB" id="A0A821EL39"/>
<proteinExistence type="predicted"/>
<dbReference type="Proteomes" id="UP000663873">
    <property type="component" value="Unassembled WGS sequence"/>
</dbReference>
<evidence type="ECO:0000313" key="1">
    <source>
        <dbReference type="EMBL" id="CAF4637534.1"/>
    </source>
</evidence>
<sequence>VGDLGTYLCERNFVSRIAMRPSQSNTYNTNQPQQAAIPPGFSALLSSTRQPTQVFTGQNEFYNNSNNTVQQQLNRLPPKPIVQQVSVASYV</sequence>
<keyword evidence="2" id="KW-1185">Reference proteome</keyword>
<comment type="caution">
    <text evidence="1">The sequence shown here is derived from an EMBL/GenBank/DDBJ whole genome shotgun (WGS) entry which is preliminary data.</text>
</comment>
<feature type="non-terminal residue" evidence="1">
    <location>
        <position position="1"/>
    </location>
</feature>
<gene>
    <name evidence="1" type="ORF">UJA718_LOCUS32932</name>
</gene>